<name>A0A087AHL4_9BIFI</name>
<dbReference type="Proteomes" id="UP000229907">
    <property type="component" value="Chromosome"/>
</dbReference>
<keyword evidence="2" id="KW-0472">Membrane</keyword>
<dbReference type="KEGG" id="bcho:BcFMB_00150"/>
<keyword evidence="2" id="KW-1133">Transmembrane helix</keyword>
<dbReference type="OrthoDB" id="3240362at2"/>
<dbReference type="eggNOG" id="COG2919">
    <property type="taxonomic scope" value="Bacteria"/>
</dbReference>
<evidence type="ECO:0000256" key="2">
    <source>
        <dbReference type="SAM" id="Phobius"/>
    </source>
</evidence>
<evidence type="ECO:0000313" key="5">
    <source>
        <dbReference type="Proteomes" id="UP000028995"/>
    </source>
</evidence>
<feature type="region of interest" description="Disordered" evidence="1">
    <location>
        <begin position="1"/>
        <end position="31"/>
    </location>
</feature>
<sequence>MGSSMRSSRSSAAPAGRQGQEPAVGHVRKRPQLHVVENRRASSSKVSRGMQRLLDWTRTRRSPAVHIVVAVLFLGACLLGALLLRTQMSSNSFEASTIEQHITMLQQDVEEDQTKLSQLEATLPERAQKMKMVPAQGSLSIDLEGYTPSQEGTH</sequence>
<reference evidence="3 6" key="2">
    <citation type="submission" date="2016-11" db="EMBL/GenBank/DDBJ databases">
        <title>complete genome sequence of Bifidobacterium choerinum strain FMB-1.</title>
        <authorList>
            <person name="Park C.-S."/>
            <person name="Jung D.-H."/>
            <person name="Choi D.-S."/>
        </authorList>
    </citation>
    <scope>NUCLEOTIDE SEQUENCE [LARGE SCALE GENOMIC DNA]</scope>
    <source>
        <strain evidence="3 6">FMB-1</strain>
    </source>
</reference>
<dbReference type="RefSeq" id="WP_024540634.1">
    <property type="nucleotide sequence ID" value="NZ_CP018044.1"/>
</dbReference>
<evidence type="ECO:0000256" key="1">
    <source>
        <dbReference type="SAM" id="MobiDB-lite"/>
    </source>
</evidence>
<protein>
    <submittedName>
        <fullName evidence="4">Membrane protein</fullName>
    </submittedName>
</protein>
<organism evidence="4 5">
    <name type="scientific">Bifidobacterium choerinum</name>
    <dbReference type="NCBI Taxonomy" id="35760"/>
    <lineage>
        <taxon>Bacteria</taxon>
        <taxon>Bacillati</taxon>
        <taxon>Actinomycetota</taxon>
        <taxon>Actinomycetes</taxon>
        <taxon>Bifidobacteriales</taxon>
        <taxon>Bifidobacteriaceae</taxon>
        <taxon>Bifidobacterium</taxon>
    </lineage>
</organism>
<accession>A0A087AHL4</accession>
<dbReference type="Proteomes" id="UP000028995">
    <property type="component" value="Unassembled WGS sequence"/>
</dbReference>
<keyword evidence="5" id="KW-1185">Reference proteome</keyword>
<proteinExistence type="predicted"/>
<reference evidence="4 5" key="1">
    <citation type="submission" date="2014-03" db="EMBL/GenBank/DDBJ databases">
        <title>Genomics of Bifidobacteria.</title>
        <authorList>
            <person name="Ventura M."/>
            <person name="Milani C."/>
            <person name="Lugli G.A."/>
        </authorList>
    </citation>
    <scope>NUCLEOTIDE SEQUENCE [LARGE SCALE GENOMIC DNA]</scope>
    <source>
        <strain evidence="4 5">LMG 10510</strain>
    </source>
</reference>
<evidence type="ECO:0000313" key="3">
    <source>
        <dbReference type="EMBL" id="ATU19612.1"/>
    </source>
</evidence>
<evidence type="ECO:0000313" key="6">
    <source>
        <dbReference type="Proteomes" id="UP000229907"/>
    </source>
</evidence>
<gene>
    <name evidence="3" type="ORF">BcFMB_00150</name>
    <name evidence="4" type="ORF">BCHO_0348</name>
</gene>
<dbReference type="AlphaFoldDB" id="A0A087AHL4"/>
<feature type="transmembrane region" description="Helical" evidence="2">
    <location>
        <begin position="64"/>
        <end position="84"/>
    </location>
</feature>
<evidence type="ECO:0000313" key="4">
    <source>
        <dbReference type="EMBL" id="KFI58264.1"/>
    </source>
</evidence>
<dbReference type="STRING" id="35760.BCHO_0348"/>
<dbReference type="EMBL" id="CP018044">
    <property type="protein sequence ID" value="ATU19612.1"/>
    <property type="molecule type" value="Genomic_DNA"/>
</dbReference>
<keyword evidence="2" id="KW-0812">Transmembrane</keyword>
<feature type="compositionally biased region" description="Low complexity" evidence="1">
    <location>
        <begin position="1"/>
        <end position="19"/>
    </location>
</feature>
<dbReference type="EMBL" id="JGYU01000002">
    <property type="protein sequence ID" value="KFI58264.1"/>
    <property type="molecule type" value="Genomic_DNA"/>
</dbReference>